<feature type="non-terminal residue" evidence="1">
    <location>
        <position position="1"/>
    </location>
</feature>
<evidence type="ECO:0000313" key="1">
    <source>
        <dbReference type="EMBL" id="OCH83588.1"/>
    </source>
</evidence>
<organism evidence="1 2">
    <name type="scientific">Obba rivulosa</name>
    <dbReference type="NCBI Taxonomy" id="1052685"/>
    <lineage>
        <taxon>Eukaryota</taxon>
        <taxon>Fungi</taxon>
        <taxon>Dikarya</taxon>
        <taxon>Basidiomycota</taxon>
        <taxon>Agaricomycotina</taxon>
        <taxon>Agaricomycetes</taxon>
        <taxon>Polyporales</taxon>
        <taxon>Gelatoporiaceae</taxon>
        <taxon>Obba</taxon>
    </lineage>
</organism>
<keyword evidence="2" id="KW-1185">Reference proteome</keyword>
<dbReference type="Proteomes" id="UP000250043">
    <property type="component" value="Unassembled WGS sequence"/>
</dbReference>
<evidence type="ECO:0000313" key="2">
    <source>
        <dbReference type="Proteomes" id="UP000250043"/>
    </source>
</evidence>
<gene>
    <name evidence="1" type="ORF">OBBRIDRAFT_696880</name>
</gene>
<sequence>VMPSRNDPKAPRFDPTNPRTLRRYFEDLEMHFLRCNIVGNEDKKMYARLYTPIDVEDLWSILPSSAMGIPYQHFKEAVSALYPGSSDAQRFRVSDLDALLGERARIGIVSLDDFAKYHRDFTSIATWLIQQGKMSEKERDRLFMRGFPESLKNRILHRLQIIDPNHDPDDPYQLDDVAEQTKYVLHDTAA</sequence>
<dbReference type="OrthoDB" id="3260031at2759"/>
<protein>
    <submittedName>
        <fullName evidence="1">Uncharacterized protein</fullName>
    </submittedName>
</protein>
<dbReference type="AlphaFoldDB" id="A0A8E2AG91"/>
<proteinExistence type="predicted"/>
<dbReference type="EMBL" id="KV722962">
    <property type="protein sequence ID" value="OCH83588.1"/>
    <property type="molecule type" value="Genomic_DNA"/>
</dbReference>
<name>A0A8E2AG91_9APHY</name>
<reference evidence="1 2" key="1">
    <citation type="submission" date="2016-07" db="EMBL/GenBank/DDBJ databases">
        <title>Draft genome of the white-rot fungus Obba rivulosa 3A-2.</title>
        <authorList>
            <consortium name="DOE Joint Genome Institute"/>
            <person name="Miettinen O."/>
            <person name="Riley R."/>
            <person name="Acob R."/>
            <person name="Barry K."/>
            <person name="Cullen D."/>
            <person name="De Vries R."/>
            <person name="Hainaut M."/>
            <person name="Hatakka A."/>
            <person name="Henrissat B."/>
            <person name="Hilden K."/>
            <person name="Kuo R."/>
            <person name="Labutti K."/>
            <person name="Lipzen A."/>
            <person name="Makela M.R."/>
            <person name="Sandor L."/>
            <person name="Spatafora J.W."/>
            <person name="Grigoriev I.V."/>
            <person name="Hibbett D.S."/>
        </authorList>
    </citation>
    <scope>NUCLEOTIDE SEQUENCE [LARGE SCALE GENOMIC DNA]</scope>
    <source>
        <strain evidence="1 2">3A-2</strain>
    </source>
</reference>
<accession>A0A8E2AG91</accession>
<feature type="non-terminal residue" evidence="1">
    <location>
        <position position="190"/>
    </location>
</feature>